<gene>
    <name evidence="1" type="ORF">BDN70DRAFT_938283</name>
</gene>
<sequence length="239" mass="26593">MQHRTSDGMSITAVASFSRNQTPLHTSILTPRPVKYGVLLSLKHSSGLYDNPPSAASSSPTHIFQHITPFSCHRQNLTSQSQCRATPLSVSFYVELSSSRRTPHAAKTMALKMVSFSQSYQDLFLVSPSVFSHLSAQLYSSPANALNAFCSDASRSHISYWLKLNNALLKFHFPSLTRPLSQYEKHEPVYMRARSAELRHARLFPQGLATTLYRGANNTKALAPFHGIFEAFASIAHPR</sequence>
<accession>A0A9P6CMH9</accession>
<proteinExistence type="predicted"/>
<name>A0A9P6CMH9_9AGAR</name>
<keyword evidence="2" id="KW-1185">Reference proteome</keyword>
<protein>
    <submittedName>
        <fullName evidence="1">Uncharacterized protein</fullName>
    </submittedName>
</protein>
<comment type="caution">
    <text evidence="1">The sequence shown here is derived from an EMBL/GenBank/DDBJ whole genome shotgun (WGS) entry which is preliminary data.</text>
</comment>
<reference evidence="1" key="1">
    <citation type="submission" date="2020-11" db="EMBL/GenBank/DDBJ databases">
        <authorList>
            <consortium name="DOE Joint Genome Institute"/>
            <person name="Ahrendt S."/>
            <person name="Riley R."/>
            <person name="Andreopoulos W."/>
            <person name="Labutti K."/>
            <person name="Pangilinan J."/>
            <person name="Ruiz-Duenas F.J."/>
            <person name="Barrasa J.M."/>
            <person name="Sanchez-Garcia M."/>
            <person name="Camarero S."/>
            <person name="Miyauchi S."/>
            <person name="Serrano A."/>
            <person name="Linde D."/>
            <person name="Babiker R."/>
            <person name="Drula E."/>
            <person name="Ayuso-Fernandez I."/>
            <person name="Pacheco R."/>
            <person name="Padilla G."/>
            <person name="Ferreira P."/>
            <person name="Barriuso J."/>
            <person name="Kellner H."/>
            <person name="Castanera R."/>
            <person name="Alfaro M."/>
            <person name="Ramirez L."/>
            <person name="Pisabarro A.G."/>
            <person name="Kuo A."/>
            <person name="Tritt A."/>
            <person name="Lipzen A."/>
            <person name="He G."/>
            <person name="Yan M."/>
            <person name="Ng V."/>
            <person name="Cullen D."/>
            <person name="Martin F."/>
            <person name="Rosso M.-N."/>
            <person name="Henrissat B."/>
            <person name="Hibbett D."/>
            <person name="Martinez A.T."/>
            <person name="Grigoriev I.V."/>
        </authorList>
    </citation>
    <scope>NUCLEOTIDE SEQUENCE</scope>
    <source>
        <strain evidence="1">CIRM-BRFM 674</strain>
    </source>
</reference>
<dbReference type="EMBL" id="MU155550">
    <property type="protein sequence ID" value="KAF9472311.1"/>
    <property type="molecule type" value="Genomic_DNA"/>
</dbReference>
<dbReference type="AlphaFoldDB" id="A0A9P6CMH9"/>
<evidence type="ECO:0000313" key="2">
    <source>
        <dbReference type="Proteomes" id="UP000807469"/>
    </source>
</evidence>
<dbReference type="Proteomes" id="UP000807469">
    <property type="component" value="Unassembled WGS sequence"/>
</dbReference>
<evidence type="ECO:0000313" key="1">
    <source>
        <dbReference type="EMBL" id="KAF9472311.1"/>
    </source>
</evidence>
<organism evidence="1 2">
    <name type="scientific">Pholiota conissans</name>
    <dbReference type="NCBI Taxonomy" id="109636"/>
    <lineage>
        <taxon>Eukaryota</taxon>
        <taxon>Fungi</taxon>
        <taxon>Dikarya</taxon>
        <taxon>Basidiomycota</taxon>
        <taxon>Agaricomycotina</taxon>
        <taxon>Agaricomycetes</taxon>
        <taxon>Agaricomycetidae</taxon>
        <taxon>Agaricales</taxon>
        <taxon>Agaricineae</taxon>
        <taxon>Strophariaceae</taxon>
        <taxon>Pholiota</taxon>
    </lineage>
</organism>